<keyword evidence="1" id="KW-0732">Signal</keyword>
<keyword evidence="3" id="KW-0325">Glycoprotein</keyword>
<reference evidence="7" key="2">
    <citation type="submission" date="2025-08" db="UniProtKB">
        <authorList>
            <consortium name="RefSeq"/>
        </authorList>
    </citation>
    <scope>IDENTIFICATION</scope>
</reference>
<evidence type="ECO:0000256" key="4">
    <source>
        <dbReference type="ARBA" id="ARBA00023319"/>
    </source>
</evidence>
<dbReference type="PANTHER" id="PTHR44337:SF20">
    <property type="entry name" value="CARCINOEMBRYONIC ANTIGEN-RELATED CELL ADHESION MOLECULE 5-RELATED"/>
    <property type="match status" value="1"/>
</dbReference>
<organism evidence="6 7">
    <name type="scientific">Erinaceus europaeus</name>
    <name type="common">Western European hedgehog</name>
    <dbReference type="NCBI Taxonomy" id="9365"/>
    <lineage>
        <taxon>Eukaryota</taxon>
        <taxon>Metazoa</taxon>
        <taxon>Chordata</taxon>
        <taxon>Craniata</taxon>
        <taxon>Vertebrata</taxon>
        <taxon>Euteleostomi</taxon>
        <taxon>Mammalia</taxon>
        <taxon>Eutheria</taxon>
        <taxon>Laurasiatheria</taxon>
        <taxon>Eulipotyphla</taxon>
        <taxon>Erinaceidae</taxon>
        <taxon>Erinaceinae</taxon>
        <taxon>Erinaceus</taxon>
    </lineage>
</organism>
<dbReference type="Gene3D" id="2.60.40.10">
    <property type="entry name" value="Immunoglobulins"/>
    <property type="match status" value="1"/>
</dbReference>
<gene>
    <name evidence="7" type="primary">LOC132536831</name>
</gene>
<feature type="domain" description="Ig-like" evidence="5">
    <location>
        <begin position="37"/>
        <end position="117"/>
    </location>
</feature>
<dbReference type="InterPro" id="IPR036179">
    <property type="entry name" value="Ig-like_dom_sf"/>
</dbReference>
<dbReference type="SUPFAM" id="SSF48726">
    <property type="entry name" value="Immunoglobulin"/>
    <property type="match status" value="1"/>
</dbReference>
<proteinExistence type="predicted"/>
<evidence type="ECO:0000313" key="6">
    <source>
        <dbReference type="Proteomes" id="UP001652624"/>
    </source>
</evidence>
<keyword evidence="2" id="KW-1015">Disulfide bond</keyword>
<dbReference type="InterPro" id="IPR007110">
    <property type="entry name" value="Ig-like_dom"/>
</dbReference>
<accession>A0ABM3WZP8</accession>
<dbReference type="GeneID" id="132536831"/>
<protein>
    <submittedName>
        <fullName evidence="7">Carcinoembryonic antigen-related cell adhesion molecule 6-like</fullName>
    </submittedName>
</protein>
<evidence type="ECO:0000313" key="7">
    <source>
        <dbReference type="RefSeq" id="XP_060042041.1"/>
    </source>
</evidence>
<reference evidence="6" key="1">
    <citation type="submission" date="2025-05" db="UniProtKB">
        <authorList>
            <consortium name="RefSeq"/>
        </authorList>
    </citation>
    <scope>NUCLEOTIDE SEQUENCE [LARGE SCALE GENOMIC DNA]</scope>
</reference>
<dbReference type="Proteomes" id="UP001652624">
    <property type="component" value="Chromosome 2"/>
</dbReference>
<keyword evidence="4" id="KW-0393">Immunoglobulin domain</keyword>
<sequence length="124" mass="14071">MLIQNINRTDTGIYAFHAVWRNFIINTTMKLQVSYGPDVPSISPSYSYYCAGQTIILSCHADSNPPAKYSWKINRRPPIFSKELFSPSASVSNSGFYICHVYNLVTNLYSYTVKIITVYGFYGT</sequence>
<dbReference type="InterPro" id="IPR013783">
    <property type="entry name" value="Ig-like_fold"/>
</dbReference>
<dbReference type="PROSITE" id="PS50835">
    <property type="entry name" value="IG_LIKE"/>
    <property type="match status" value="1"/>
</dbReference>
<keyword evidence="6" id="KW-1185">Reference proteome</keyword>
<evidence type="ECO:0000259" key="5">
    <source>
        <dbReference type="PROSITE" id="PS50835"/>
    </source>
</evidence>
<dbReference type="PANTHER" id="PTHR44337">
    <property type="entry name" value="CARCINOEMBRYONIC ANTIGEN-RELATED CELL ADHESION MOLECULE 8"/>
    <property type="match status" value="1"/>
</dbReference>
<evidence type="ECO:0000256" key="1">
    <source>
        <dbReference type="ARBA" id="ARBA00022729"/>
    </source>
</evidence>
<dbReference type="Pfam" id="PF13895">
    <property type="entry name" value="Ig_2"/>
    <property type="match status" value="1"/>
</dbReference>
<dbReference type="RefSeq" id="XP_060042041.1">
    <property type="nucleotide sequence ID" value="XM_060186058.1"/>
</dbReference>
<dbReference type="InterPro" id="IPR052598">
    <property type="entry name" value="IgSF_CEA-related"/>
</dbReference>
<evidence type="ECO:0000256" key="3">
    <source>
        <dbReference type="ARBA" id="ARBA00023180"/>
    </source>
</evidence>
<evidence type="ECO:0000256" key="2">
    <source>
        <dbReference type="ARBA" id="ARBA00023157"/>
    </source>
</evidence>
<name>A0ABM3WZP8_ERIEU</name>